<gene>
    <name evidence="3" type="ORF">THRCLA_05313</name>
</gene>
<evidence type="ECO:0000313" key="4">
    <source>
        <dbReference type="Proteomes" id="UP000243217"/>
    </source>
</evidence>
<dbReference type="Proteomes" id="UP000243217">
    <property type="component" value="Unassembled WGS sequence"/>
</dbReference>
<evidence type="ECO:0000259" key="2">
    <source>
        <dbReference type="PROSITE" id="PS50011"/>
    </source>
</evidence>
<dbReference type="GO" id="GO:0004674">
    <property type="term" value="F:protein serine/threonine kinase activity"/>
    <property type="evidence" value="ECO:0007669"/>
    <property type="project" value="TreeGrafter"/>
</dbReference>
<evidence type="ECO:0000313" key="3">
    <source>
        <dbReference type="EMBL" id="OQS02299.1"/>
    </source>
</evidence>
<keyword evidence="1" id="KW-0472">Membrane</keyword>
<protein>
    <submittedName>
        <fullName evidence="3">Kinase</fullName>
    </submittedName>
</protein>
<organism evidence="3 4">
    <name type="scientific">Thraustotheca clavata</name>
    <dbReference type="NCBI Taxonomy" id="74557"/>
    <lineage>
        <taxon>Eukaryota</taxon>
        <taxon>Sar</taxon>
        <taxon>Stramenopiles</taxon>
        <taxon>Oomycota</taxon>
        <taxon>Saprolegniomycetes</taxon>
        <taxon>Saprolegniales</taxon>
        <taxon>Achlyaceae</taxon>
        <taxon>Thraustotheca</taxon>
    </lineage>
</organism>
<evidence type="ECO:0000256" key="1">
    <source>
        <dbReference type="SAM" id="Phobius"/>
    </source>
</evidence>
<dbReference type="PROSITE" id="PS00108">
    <property type="entry name" value="PROTEIN_KINASE_ST"/>
    <property type="match status" value="1"/>
</dbReference>
<feature type="transmembrane region" description="Helical" evidence="1">
    <location>
        <begin position="164"/>
        <end position="186"/>
    </location>
</feature>
<dbReference type="PANTHER" id="PTHR44329">
    <property type="entry name" value="SERINE/THREONINE-PROTEIN KINASE TNNI3K-RELATED"/>
    <property type="match status" value="1"/>
</dbReference>
<proteinExistence type="predicted"/>
<dbReference type="GO" id="GO:0005524">
    <property type="term" value="F:ATP binding"/>
    <property type="evidence" value="ECO:0007669"/>
    <property type="project" value="InterPro"/>
</dbReference>
<keyword evidence="1" id="KW-0812">Transmembrane</keyword>
<feature type="transmembrane region" description="Helical" evidence="1">
    <location>
        <begin position="127"/>
        <end position="144"/>
    </location>
</feature>
<dbReference type="InterPro" id="IPR032675">
    <property type="entry name" value="LRR_dom_sf"/>
</dbReference>
<keyword evidence="3" id="KW-0808">Transferase</keyword>
<dbReference type="Gene3D" id="3.30.200.20">
    <property type="entry name" value="Phosphorylase Kinase, domain 1"/>
    <property type="match status" value="1"/>
</dbReference>
<dbReference type="InterPro" id="IPR000719">
    <property type="entry name" value="Prot_kinase_dom"/>
</dbReference>
<dbReference type="AlphaFoldDB" id="A0A1V9ZWF2"/>
<keyword evidence="4" id="KW-1185">Reference proteome</keyword>
<feature type="non-terminal residue" evidence="3">
    <location>
        <position position="1"/>
    </location>
</feature>
<keyword evidence="1" id="KW-1133">Transmembrane helix</keyword>
<sequence length="485" mass="54209">YIENNNIKVIKENELPTNLTELFIANNSLTELIGHNWTNIVKLSFENNPITTFAHNELSTEKLEYFNCVKCPLTNITLSQESYEALNKLALNSSPLFEIDANVSTNPTKCGAVHGEIKQLLVKQAKYTITACVMLSSALCYDAFSDIMIAPIKASQSDRTGNESFIGIGACIGASIAIIFLLLYFAHRKYNDDDLLEEFAVLDMSTLEPYRLGYRDIVRVGSNPIASGGFGDVWEGRYAGNHIAIKRMKSSTIEQIVKFINEISLISKLQSPYIVEFIGVSWRRPNELDCVFEFMNLGNLRNYLATSSTEDFGWDDKLISIIFIAEGLAYLHTYSPPIIHRDLKSLNVLLDSQKGTKLSDFGEAKELSDDTITKGVGTYLWMAPEVIEGHEYTQAADIFSFGIILSEYCTHELPYYDVQKNGGRANPFNIAREVCQGILRPSYKGPGVPEWLPDLAIQCIAIDPSTRPTSLALTDRLTKLSKQKV</sequence>
<name>A0A1V9ZWF2_9STRA</name>
<dbReference type="InterPro" id="IPR051681">
    <property type="entry name" value="Ser/Thr_Kinases-Pseudokinases"/>
</dbReference>
<dbReference type="SUPFAM" id="SSF56112">
    <property type="entry name" value="Protein kinase-like (PK-like)"/>
    <property type="match status" value="1"/>
</dbReference>
<dbReference type="InterPro" id="IPR011009">
    <property type="entry name" value="Kinase-like_dom_sf"/>
</dbReference>
<dbReference type="STRING" id="74557.A0A1V9ZWF2"/>
<dbReference type="SUPFAM" id="SSF52058">
    <property type="entry name" value="L domain-like"/>
    <property type="match status" value="1"/>
</dbReference>
<dbReference type="SMART" id="SM00220">
    <property type="entry name" value="S_TKc"/>
    <property type="match status" value="1"/>
</dbReference>
<accession>A0A1V9ZWF2</accession>
<dbReference type="PANTHER" id="PTHR44329:SF214">
    <property type="entry name" value="PROTEIN KINASE DOMAIN-CONTAINING PROTEIN"/>
    <property type="match status" value="1"/>
</dbReference>
<dbReference type="InterPro" id="IPR008271">
    <property type="entry name" value="Ser/Thr_kinase_AS"/>
</dbReference>
<keyword evidence="3" id="KW-0418">Kinase</keyword>
<dbReference type="Pfam" id="PF00069">
    <property type="entry name" value="Pkinase"/>
    <property type="match status" value="1"/>
</dbReference>
<dbReference type="OrthoDB" id="4062651at2759"/>
<comment type="caution">
    <text evidence="3">The sequence shown here is derived from an EMBL/GenBank/DDBJ whole genome shotgun (WGS) entry which is preliminary data.</text>
</comment>
<dbReference type="Gene3D" id="3.80.10.10">
    <property type="entry name" value="Ribonuclease Inhibitor"/>
    <property type="match status" value="1"/>
</dbReference>
<dbReference type="EMBL" id="JNBS01001158">
    <property type="protein sequence ID" value="OQS02299.1"/>
    <property type="molecule type" value="Genomic_DNA"/>
</dbReference>
<dbReference type="PROSITE" id="PS50011">
    <property type="entry name" value="PROTEIN_KINASE_DOM"/>
    <property type="match status" value="1"/>
</dbReference>
<dbReference type="Gene3D" id="1.10.510.10">
    <property type="entry name" value="Transferase(Phosphotransferase) domain 1"/>
    <property type="match status" value="1"/>
</dbReference>
<reference evidence="3 4" key="1">
    <citation type="journal article" date="2014" name="Genome Biol. Evol.">
        <title>The secreted proteins of Achlya hypogyna and Thraustotheca clavata identify the ancestral oomycete secretome and reveal gene acquisitions by horizontal gene transfer.</title>
        <authorList>
            <person name="Misner I."/>
            <person name="Blouin N."/>
            <person name="Leonard G."/>
            <person name="Richards T.A."/>
            <person name="Lane C.E."/>
        </authorList>
    </citation>
    <scope>NUCLEOTIDE SEQUENCE [LARGE SCALE GENOMIC DNA]</scope>
    <source>
        <strain evidence="3 4">ATCC 34112</strain>
    </source>
</reference>
<feature type="domain" description="Protein kinase" evidence="2">
    <location>
        <begin position="219"/>
        <end position="480"/>
    </location>
</feature>